<dbReference type="EMBL" id="JAHRIP010031123">
    <property type="protein sequence ID" value="MEQ2292894.1"/>
    <property type="molecule type" value="Genomic_DNA"/>
</dbReference>
<dbReference type="PANTHER" id="PTHR16058:SF4">
    <property type="entry name" value="DOUBLE ZINC RIBBON AND ANKYRIN REPEAT-CONTAINING PROTEIN 1"/>
    <property type="match status" value="1"/>
</dbReference>
<dbReference type="Pfam" id="PF12796">
    <property type="entry name" value="Ank_2"/>
    <property type="match status" value="1"/>
</dbReference>
<evidence type="ECO:0000313" key="3">
    <source>
        <dbReference type="EMBL" id="MEQ2292894.1"/>
    </source>
</evidence>
<dbReference type="Proteomes" id="UP001469553">
    <property type="component" value="Unassembled WGS sequence"/>
</dbReference>
<feature type="compositionally biased region" description="Polar residues" evidence="2">
    <location>
        <begin position="399"/>
        <end position="414"/>
    </location>
</feature>
<dbReference type="PANTHER" id="PTHR16058">
    <property type="entry name" value="DOUBLE ZINC RIBBON AND ANKYRIN REPEAT-CONTAINING PROTEIN 1"/>
    <property type="match status" value="1"/>
</dbReference>
<dbReference type="PROSITE" id="PS50088">
    <property type="entry name" value="ANK_REPEAT"/>
    <property type="match status" value="1"/>
</dbReference>
<dbReference type="InterPro" id="IPR002110">
    <property type="entry name" value="Ankyrin_rpt"/>
</dbReference>
<keyword evidence="4" id="KW-1185">Reference proteome</keyword>
<evidence type="ECO:0008006" key="5">
    <source>
        <dbReference type="Google" id="ProtNLM"/>
    </source>
</evidence>
<dbReference type="Gene3D" id="1.25.40.20">
    <property type="entry name" value="Ankyrin repeat-containing domain"/>
    <property type="match status" value="1"/>
</dbReference>
<dbReference type="PROSITE" id="PS50297">
    <property type="entry name" value="ANK_REP_REGION"/>
    <property type="match status" value="1"/>
</dbReference>
<feature type="region of interest" description="Disordered" evidence="2">
    <location>
        <begin position="172"/>
        <end position="195"/>
    </location>
</feature>
<dbReference type="Pfam" id="PF13287">
    <property type="entry name" value="Fn3_assoc"/>
    <property type="match status" value="1"/>
</dbReference>
<feature type="repeat" description="ANK" evidence="1">
    <location>
        <begin position="645"/>
        <end position="677"/>
    </location>
</feature>
<evidence type="ECO:0000313" key="4">
    <source>
        <dbReference type="Proteomes" id="UP001469553"/>
    </source>
</evidence>
<accession>A0ABV0YGT5</accession>
<comment type="caution">
    <text evidence="3">The sequence shown here is derived from an EMBL/GenBank/DDBJ whole genome shotgun (WGS) entry which is preliminary data.</text>
</comment>
<dbReference type="InterPro" id="IPR036770">
    <property type="entry name" value="Ankyrin_rpt-contain_sf"/>
</dbReference>
<dbReference type="InterPro" id="IPR026876">
    <property type="entry name" value="Fn3_assoc_repeat"/>
</dbReference>
<dbReference type="SMART" id="SM00248">
    <property type="entry name" value="ANK"/>
    <property type="match status" value="2"/>
</dbReference>
<protein>
    <recommendedName>
        <fullName evidence="5">Double zinc ribbon and ankyrin repeat-containing protein</fullName>
    </recommendedName>
</protein>
<dbReference type="InterPro" id="IPR052481">
    <property type="entry name" value="DZAN1"/>
</dbReference>
<keyword evidence="1" id="KW-0040">ANK repeat</keyword>
<feature type="non-terminal residue" evidence="3">
    <location>
        <position position="1"/>
    </location>
</feature>
<reference evidence="3 4" key="1">
    <citation type="submission" date="2021-06" db="EMBL/GenBank/DDBJ databases">
        <authorList>
            <person name="Palmer J.M."/>
        </authorList>
    </citation>
    <scope>NUCLEOTIDE SEQUENCE [LARGE SCALE GENOMIC DNA]</scope>
    <source>
        <strain evidence="3 4">AS_MEX2019</strain>
        <tissue evidence="3">Muscle</tissue>
    </source>
</reference>
<evidence type="ECO:0000256" key="1">
    <source>
        <dbReference type="PROSITE-ProRule" id="PRU00023"/>
    </source>
</evidence>
<sequence length="756" mass="81286">ESGSELVEEWKLPVVPMAAGAISAPLIIPITHLTHRTKNHIDTRTPISIQSDSAGVLIFFTLDGSKPGGEHQGSDGSSRKYTDPIVLPAGRVSVRAVAVTRDGRQSSVVTKVFSVDQVESGIKTENKEDGLQSCRRHQSEIFCSVHHSASSAQISAESRLSGRRPPSSCHRFLNRRLSPKGSSTPAAGWVSSSRRSRSADSHELKHLSSAQGSREERVNNFLWCPQCPQCLCLRPSDPFAQFCPQCGATIPAHKLTSAETGQMLLCASCHSLVPVHAQTCFICEASIDGHQQAQASLSLQDHVVCASCGSWNPAQVSSCVTCESHLQPVGQGRNSAPCGWAADGKMFSCSRCKRLNRSDTRFCDCWGTKCGASGHPYACYCTACGVFLEGQALPKPRSDITQPKEGTTHSQVSALSPHDAAWKATPPPNSAPRLKARLPSVDQSTQTVGLYYPSATEMQKKEQQRALQSIQELATRDRRPPLTAISLGRGYWRKQLDHVCAHLRSYTQNNSSFRTLLAEPRLGQMISAVVQEDHNEVTLTLSFTLATLKQQQVEPYGDIDGPAGGGSPLVDQAQTLSSVTERSVNRTSLGGARPSGWRRLKANPKARPSVTDYQLLKELGPDGGKIRTIQQLLDLGADPSCCGSDSRHALAVAVVNGHHNILPVLVQRGADVDQQSGPMKNTALHEAAALGSEGLQSAKLLLRCKAGIRRKNAAGQTAYDVAVNSGCSDMASLLAAQTGLDLLGKLGRSRLNLDVF</sequence>
<feature type="region of interest" description="Disordered" evidence="2">
    <location>
        <begin position="396"/>
        <end position="430"/>
    </location>
</feature>
<organism evidence="3 4">
    <name type="scientific">Ameca splendens</name>
    <dbReference type="NCBI Taxonomy" id="208324"/>
    <lineage>
        <taxon>Eukaryota</taxon>
        <taxon>Metazoa</taxon>
        <taxon>Chordata</taxon>
        <taxon>Craniata</taxon>
        <taxon>Vertebrata</taxon>
        <taxon>Euteleostomi</taxon>
        <taxon>Actinopterygii</taxon>
        <taxon>Neopterygii</taxon>
        <taxon>Teleostei</taxon>
        <taxon>Neoteleostei</taxon>
        <taxon>Acanthomorphata</taxon>
        <taxon>Ovalentaria</taxon>
        <taxon>Atherinomorphae</taxon>
        <taxon>Cyprinodontiformes</taxon>
        <taxon>Goodeidae</taxon>
        <taxon>Ameca</taxon>
    </lineage>
</organism>
<proteinExistence type="predicted"/>
<gene>
    <name evidence="3" type="ORF">AMECASPLE_027461</name>
</gene>
<evidence type="ECO:0000256" key="2">
    <source>
        <dbReference type="SAM" id="MobiDB-lite"/>
    </source>
</evidence>
<dbReference type="SUPFAM" id="SSF48403">
    <property type="entry name" value="Ankyrin repeat"/>
    <property type="match status" value="1"/>
</dbReference>
<name>A0ABV0YGT5_9TELE</name>